<reference evidence="2 3" key="1">
    <citation type="journal article" date="2018" name="Nat. Biotechnol.">
        <title>A standardized bacterial taxonomy based on genome phylogeny substantially revises the tree of life.</title>
        <authorList>
            <person name="Parks D.H."/>
            <person name="Chuvochina M."/>
            <person name="Waite D.W."/>
            <person name="Rinke C."/>
            <person name="Skarshewski A."/>
            <person name="Chaumeil P.A."/>
            <person name="Hugenholtz P."/>
        </authorList>
    </citation>
    <scope>NUCLEOTIDE SEQUENCE [LARGE SCALE GENOMIC DNA]</scope>
    <source>
        <strain evidence="2">UBA10707</strain>
    </source>
</reference>
<feature type="chain" id="PRO_5016898646" description="Lipoprotein" evidence="1">
    <location>
        <begin position="26"/>
        <end position="138"/>
    </location>
</feature>
<sequence>MTSIVKKTAVITALIFLAACSFSQSDPYAEFTAQELESDKAITATPAAFADKYPPASVSRCEAMTHESYEKGTRCYRVINRNWDRDYKQAYDNTDKRTRPVLKRYHSSFSSYYLAPTTPARQRAAERAYEQLQRRIGS</sequence>
<proteinExistence type="predicted"/>
<comment type="caution">
    <text evidence="2">The sequence shown here is derived from an EMBL/GenBank/DDBJ whole genome shotgun (WGS) entry which is preliminary data.</text>
</comment>
<evidence type="ECO:0000256" key="1">
    <source>
        <dbReference type="SAM" id="SignalP"/>
    </source>
</evidence>
<accession>A0A356LGX7</accession>
<dbReference type="AlphaFoldDB" id="A0A356LGX7"/>
<organism evidence="2 3">
    <name type="scientific">Advenella kashmirensis</name>
    <dbReference type="NCBI Taxonomy" id="310575"/>
    <lineage>
        <taxon>Bacteria</taxon>
        <taxon>Pseudomonadati</taxon>
        <taxon>Pseudomonadota</taxon>
        <taxon>Betaproteobacteria</taxon>
        <taxon>Burkholderiales</taxon>
        <taxon>Alcaligenaceae</taxon>
    </lineage>
</organism>
<keyword evidence="1" id="KW-0732">Signal</keyword>
<evidence type="ECO:0008006" key="4">
    <source>
        <dbReference type="Google" id="ProtNLM"/>
    </source>
</evidence>
<name>A0A356LGX7_9BURK</name>
<gene>
    <name evidence="2" type="ORF">DD666_12250</name>
</gene>
<protein>
    <recommendedName>
        <fullName evidence="4">Lipoprotein</fullName>
    </recommendedName>
</protein>
<dbReference type="PROSITE" id="PS51257">
    <property type="entry name" value="PROKAR_LIPOPROTEIN"/>
    <property type="match status" value="1"/>
</dbReference>
<dbReference type="EMBL" id="DOEK01000029">
    <property type="protein sequence ID" value="HBP30174.1"/>
    <property type="molecule type" value="Genomic_DNA"/>
</dbReference>
<evidence type="ECO:0000313" key="2">
    <source>
        <dbReference type="EMBL" id="HBP30174.1"/>
    </source>
</evidence>
<dbReference type="Proteomes" id="UP000264036">
    <property type="component" value="Unassembled WGS sequence"/>
</dbReference>
<feature type="signal peptide" evidence="1">
    <location>
        <begin position="1"/>
        <end position="25"/>
    </location>
</feature>
<evidence type="ECO:0000313" key="3">
    <source>
        <dbReference type="Proteomes" id="UP000264036"/>
    </source>
</evidence>